<evidence type="ECO:0008006" key="4">
    <source>
        <dbReference type="Google" id="ProtNLM"/>
    </source>
</evidence>
<name>A0A8H3LDK0_9GLOM</name>
<dbReference type="InterPro" id="IPR038563">
    <property type="entry name" value="Endonuclease_7_sf"/>
</dbReference>
<dbReference type="PANTHER" id="PTHR31511:SF12">
    <property type="entry name" value="RHO TERMINATION FACTOR N-TERMINAL DOMAIN-CONTAINING PROTEIN"/>
    <property type="match status" value="1"/>
</dbReference>
<dbReference type="SUPFAM" id="SSF54060">
    <property type="entry name" value="His-Me finger endonucleases"/>
    <property type="match status" value="1"/>
</dbReference>
<accession>A0A8H3LDK0</accession>
<dbReference type="Proteomes" id="UP000615446">
    <property type="component" value="Unassembled WGS sequence"/>
</dbReference>
<dbReference type="EMBL" id="BLAL01000085">
    <property type="protein sequence ID" value="GES84731.1"/>
    <property type="molecule type" value="Genomic_DNA"/>
</dbReference>
<feature type="region of interest" description="Disordered" evidence="1">
    <location>
        <begin position="23"/>
        <end position="84"/>
    </location>
</feature>
<sequence length="1064" mass="123657">MSGLLSSITGALGQLFGNFLPSWGDLTPVLPPEATEPPKPEEEPEVESDGESDYKTADEGDTSDSESKSKSDNESEPEEDDKIIFRRIEDPAPKRLVETRRISDQGLCVDHLAIIPETYPYREDPLAMFEDVEDQISDIYRRELARFGGIKIKIVLIAHMYQFVQGGRFGHRIDQEIAFLSEILDIIRQDRIDQTVSHQYNEILDKIDKMERNQHLDERCFEVCLKAYLASEVARRQGTRARNLHDISRLRHFDNILDFSGINFPATLRDIDIFEENNRSFSVNVFYPAPSKNDKEQATRKLDPLHISEYNYQREHLVDLILFTEGKEDLRDRYNINDIPEGLNTHYCLINGESGWYRNYEKLDLLQEHIKHNCHGRNNPNAGQREIFPEKGMHIMKFKNYGAMENVPFYFIKDLEADMQTDGKLAKETARRTPNSIAESWESMQQDLEEIIKLKLRNPEKIIMTKRDWRTHKSAIKCYICEGKLQETRYNKVKYFDSTRKFIGGAHHGCVKIKCEATEENLSEAVYRTEGLSIEEENTFKKATKCCLCKISLRADINDNRVRDHDHFTRKYRGLAHHRCNLLLRIKPDEIKIPLIYHGGKHYDFHHEIWELGLVSEDKIEIIADNMENYKTIIIGQIKFIDSCQFQFPSVEKVANNLRGQERTPEQLAKCFPIIAQSIPQHLLSLLTQKSEYPYELKDPDCFSRTELPSRKEFNTVLGGLNYCENGCKKCKHEIKGKKCNGECKEDELKETDDCEHEKIYTISQKQYDHAQNEVSGLDPLNYITLPSFAFDMAKKMTKVKLELFHKAKANFSRMKGYNKHKANKWLLYLDANNLYGWAMSQYLPTGGFRWLDLDKLPDVRSISPTAKRGSAWEVKLKYLEHLHPIHTDYPLCPERQVVKRQELGPHQNNNLIDKLSGGKFAETEKLQYLELGIELEHVYRVLEFDQSPWLEPYITANTIRRREAKNAFEKDLRGTSASQNVGRSGTNSLIIEIEMEDVYADMVEDAELYDFSDYPEDHPLLEKLPPDQWVILPDGTYELKNKKVIGKWKDEFAGTWALRYAGN</sequence>
<feature type="compositionally biased region" description="Acidic residues" evidence="1">
    <location>
        <begin position="42"/>
        <end position="51"/>
    </location>
</feature>
<reference evidence="2" key="1">
    <citation type="submission" date="2019-10" db="EMBL/GenBank/DDBJ databases">
        <title>Conservation and host-specific expression of non-tandemly repeated heterogenous ribosome RNA gene in arbuscular mycorrhizal fungi.</title>
        <authorList>
            <person name="Maeda T."/>
            <person name="Kobayashi Y."/>
            <person name="Nakagawa T."/>
            <person name="Ezawa T."/>
            <person name="Yamaguchi K."/>
            <person name="Bino T."/>
            <person name="Nishimoto Y."/>
            <person name="Shigenobu S."/>
            <person name="Kawaguchi M."/>
        </authorList>
    </citation>
    <scope>NUCLEOTIDE SEQUENCE</scope>
    <source>
        <strain evidence="2">HR1</strain>
    </source>
</reference>
<organism evidence="2 3">
    <name type="scientific">Rhizophagus clarus</name>
    <dbReference type="NCBI Taxonomy" id="94130"/>
    <lineage>
        <taxon>Eukaryota</taxon>
        <taxon>Fungi</taxon>
        <taxon>Fungi incertae sedis</taxon>
        <taxon>Mucoromycota</taxon>
        <taxon>Glomeromycotina</taxon>
        <taxon>Glomeromycetes</taxon>
        <taxon>Glomerales</taxon>
        <taxon>Glomeraceae</taxon>
        <taxon>Rhizophagus</taxon>
    </lineage>
</organism>
<proteinExistence type="predicted"/>
<dbReference type="SUPFAM" id="SSF56672">
    <property type="entry name" value="DNA/RNA polymerases"/>
    <property type="match status" value="1"/>
</dbReference>
<dbReference type="InterPro" id="IPR044925">
    <property type="entry name" value="His-Me_finger_sf"/>
</dbReference>
<dbReference type="PANTHER" id="PTHR31511">
    <property type="entry name" value="PROTEIN CBG23764"/>
    <property type="match status" value="1"/>
</dbReference>
<evidence type="ECO:0000313" key="2">
    <source>
        <dbReference type="EMBL" id="GES84731.1"/>
    </source>
</evidence>
<dbReference type="Gene3D" id="3.40.1800.10">
    <property type="entry name" value="His-Me finger endonucleases"/>
    <property type="match status" value="1"/>
</dbReference>
<protein>
    <recommendedName>
        <fullName evidence="4">DNA-directed DNA polymerase</fullName>
    </recommendedName>
</protein>
<dbReference type="OrthoDB" id="2406449at2759"/>
<dbReference type="InterPro" id="IPR043502">
    <property type="entry name" value="DNA/RNA_pol_sf"/>
</dbReference>
<comment type="caution">
    <text evidence="2">The sequence shown here is derived from an EMBL/GenBank/DDBJ whole genome shotgun (WGS) entry which is preliminary data.</text>
</comment>
<evidence type="ECO:0000313" key="3">
    <source>
        <dbReference type="Proteomes" id="UP000615446"/>
    </source>
</evidence>
<dbReference type="AlphaFoldDB" id="A0A8H3LDK0"/>
<evidence type="ECO:0000256" key="1">
    <source>
        <dbReference type="SAM" id="MobiDB-lite"/>
    </source>
</evidence>
<gene>
    <name evidence="2" type="ORF">RCL2_001183100</name>
</gene>